<evidence type="ECO:0000256" key="5">
    <source>
        <dbReference type="ARBA" id="ARBA00022679"/>
    </source>
</evidence>
<dbReference type="KEGG" id="afj:AFERRID_04690"/>
<evidence type="ECO:0000313" key="10">
    <source>
        <dbReference type="Proteomes" id="UP000280188"/>
    </source>
</evidence>
<keyword evidence="6" id="KW-0812">Transmembrane</keyword>
<dbReference type="NCBIfam" id="TIGR03022">
    <property type="entry name" value="WbaP_sugtrans"/>
    <property type="match status" value="1"/>
</dbReference>
<protein>
    <submittedName>
        <fullName evidence="9">UDP-glucose:undecaprenyl-phosphate glucose-1-phosphate transferase</fullName>
    </submittedName>
</protein>
<keyword evidence="5 9" id="KW-0808">Transferase</keyword>
<keyword evidence="8" id="KW-0472">Membrane</keyword>
<dbReference type="AlphaFoldDB" id="A0A2Z6IF74"/>
<organism evidence="9 10">
    <name type="scientific">Acidithiobacillus ferridurans</name>
    <dbReference type="NCBI Taxonomy" id="1232575"/>
    <lineage>
        <taxon>Bacteria</taxon>
        <taxon>Pseudomonadati</taxon>
        <taxon>Pseudomonadota</taxon>
        <taxon>Acidithiobacillia</taxon>
        <taxon>Acidithiobacillales</taxon>
        <taxon>Acidithiobacillaceae</taxon>
        <taxon>Acidithiobacillus</taxon>
    </lineage>
</organism>
<keyword evidence="4" id="KW-1003">Cell membrane</keyword>
<dbReference type="InterPro" id="IPR003362">
    <property type="entry name" value="Bact_transf"/>
</dbReference>
<dbReference type="Proteomes" id="UP000280188">
    <property type="component" value="Chromosome"/>
</dbReference>
<dbReference type="PANTHER" id="PTHR30576:SF4">
    <property type="entry name" value="UNDECAPRENYL-PHOSPHATE GALACTOSE PHOSPHOTRANSFERASE"/>
    <property type="match status" value="1"/>
</dbReference>
<evidence type="ECO:0000256" key="8">
    <source>
        <dbReference type="ARBA" id="ARBA00023136"/>
    </source>
</evidence>
<keyword evidence="10" id="KW-1185">Reference proteome</keyword>
<dbReference type="Pfam" id="PF02397">
    <property type="entry name" value="Bac_transf"/>
    <property type="match status" value="1"/>
</dbReference>
<evidence type="ECO:0000313" key="9">
    <source>
        <dbReference type="EMBL" id="BBF64251.1"/>
    </source>
</evidence>
<evidence type="ECO:0000256" key="6">
    <source>
        <dbReference type="ARBA" id="ARBA00022692"/>
    </source>
</evidence>
<dbReference type="InterPro" id="IPR017475">
    <property type="entry name" value="EPS_sugar_tfrase"/>
</dbReference>
<sequence length="494" mass="56468">MAYPTLRGDPLKSQRAPFGSRLPNIFLFLGDVIAMMASFYFARISHALYYNLDVASTLIHWWGSEFSANMLLFPMMACIALSWFVHNGHYNRGKSFWDELGEMFEALTFLALLNAAFAFSGRLPLSRLWLFSTWALAFILVPLTRFAVHHLLIITGIWQRPYVLLGGGNNALEASQAIQSEPILGYRLSALLLPDDTDVNSNFSSTLPRIHVGNDPLSVLKELGNPYLVVALESAQYDATKDIVELLGLSYPNLTLAPPLRGLPLLGLETLHFFNHEIVMLRSRDNLSRLGPRFMKRSFDIVCASLLTLILSPFLLLITWLIRQQDKGPAIFSHVRIGKDGKEFGCLKFRSMVIDADRRLIDYFTLHPDAKEEYDRTFKLKDDPRITAIGKFLRRTSLDELPQLFNVLRGEMSLVGPRPVTQLEIEKYYGNVADTYKKVLPGITGLWQTSGRSDTTYEQRLYFDSWYVKNWSLWYDIVILLRTVKVVFWREGAY</sequence>
<dbReference type="NCBIfam" id="TIGR03025">
    <property type="entry name" value="EPS_sugtrans"/>
    <property type="match status" value="1"/>
</dbReference>
<gene>
    <name evidence="9" type="ORF">AFERRID_04690</name>
</gene>
<evidence type="ECO:0000256" key="3">
    <source>
        <dbReference type="ARBA" id="ARBA00006464"/>
    </source>
</evidence>
<comment type="similarity">
    <text evidence="3">Belongs to the bacterial sugar transferase family.</text>
</comment>
<evidence type="ECO:0000256" key="7">
    <source>
        <dbReference type="ARBA" id="ARBA00022989"/>
    </source>
</evidence>
<dbReference type="InterPro" id="IPR017472">
    <property type="entry name" value="Undecaprenyl-P_galact_Ptfrase"/>
</dbReference>
<dbReference type="GO" id="GO:0000271">
    <property type="term" value="P:polysaccharide biosynthetic process"/>
    <property type="evidence" value="ECO:0007669"/>
    <property type="project" value="InterPro"/>
</dbReference>
<evidence type="ECO:0000256" key="4">
    <source>
        <dbReference type="ARBA" id="ARBA00022475"/>
    </source>
</evidence>
<dbReference type="PANTHER" id="PTHR30576">
    <property type="entry name" value="COLANIC BIOSYNTHESIS UDP-GLUCOSE LIPID CARRIER TRANSFERASE"/>
    <property type="match status" value="1"/>
</dbReference>
<evidence type="ECO:0000256" key="2">
    <source>
        <dbReference type="ARBA" id="ARBA00004236"/>
    </source>
</evidence>
<evidence type="ECO:0000256" key="1">
    <source>
        <dbReference type="ARBA" id="ARBA00004141"/>
    </source>
</evidence>
<dbReference type="RefSeq" id="WP_126604302.1">
    <property type="nucleotide sequence ID" value="NZ_AP018795.1"/>
</dbReference>
<proteinExistence type="inferred from homology"/>
<keyword evidence="7" id="KW-1133">Transmembrane helix</keyword>
<reference evidence="9 10" key="1">
    <citation type="journal article" date="2018" name="Microbiol. Resour. Announc.">
        <title>Complete Genome Sequence of Acidithiobacillus ferridurans JCM 18981.</title>
        <authorList>
            <person name="Miyauchi T."/>
            <person name="Kouzuma A."/>
            <person name="Abe T."/>
            <person name="Watanabe K."/>
        </authorList>
    </citation>
    <scope>NUCLEOTIDE SEQUENCE [LARGE SCALE GENOMIC DNA]</scope>
    <source>
        <strain evidence="10">ATCC 33020 / DSM 29468 / JCM 18981 / 11Fe</strain>
    </source>
</reference>
<accession>A0A2Z6IF74</accession>
<dbReference type="GO" id="GO:0005886">
    <property type="term" value="C:plasma membrane"/>
    <property type="evidence" value="ECO:0007669"/>
    <property type="project" value="UniProtKB-SubCell"/>
</dbReference>
<dbReference type="GO" id="GO:0016780">
    <property type="term" value="F:phosphotransferase activity, for other substituted phosphate groups"/>
    <property type="evidence" value="ECO:0007669"/>
    <property type="project" value="TreeGrafter"/>
</dbReference>
<dbReference type="EMBL" id="AP018795">
    <property type="protein sequence ID" value="BBF64251.1"/>
    <property type="molecule type" value="Genomic_DNA"/>
</dbReference>
<name>A0A2Z6IF74_ACIFI</name>
<comment type="subcellular location">
    <subcellularLocation>
        <location evidence="2">Cell membrane</location>
    </subcellularLocation>
    <subcellularLocation>
        <location evidence="1">Membrane</location>
        <topology evidence="1">Multi-pass membrane protein</topology>
    </subcellularLocation>
</comment>